<protein>
    <recommendedName>
        <fullName evidence="4">Secreted protein</fullName>
    </recommendedName>
</protein>
<proteinExistence type="predicted"/>
<feature type="compositionally biased region" description="Basic and acidic residues" evidence="1">
    <location>
        <begin position="56"/>
        <end position="69"/>
    </location>
</feature>
<name>A0A5C6ZTK5_9FLAO</name>
<comment type="caution">
    <text evidence="2">The sequence shown here is derived from an EMBL/GenBank/DDBJ whole genome shotgun (WGS) entry which is preliminary data.</text>
</comment>
<dbReference type="Proteomes" id="UP000321367">
    <property type="component" value="Unassembled WGS sequence"/>
</dbReference>
<organism evidence="2 3">
    <name type="scientific">Gillisia hiemivivida</name>
    <dbReference type="NCBI Taxonomy" id="291190"/>
    <lineage>
        <taxon>Bacteria</taxon>
        <taxon>Pseudomonadati</taxon>
        <taxon>Bacteroidota</taxon>
        <taxon>Flavobacteriia</taxon>
        <taxon>Flavobacteriales</taxon>
        <taxon>Flavobacteriaceae</taxon>
        <taxon>Gillisia</taxon>
    </lineage>
</organism>
<keyword evidence="3" id="KW-1185">Reference proteome</keyword>
<evidence type="ECO:0008006" key="4">
    <source>
        <dbReference type="Google" id="ProtNLM"/>
    </source>
</evidence>
<dbReference type="RefSeq" id="WP_146931574.1">
    <property type="nucleotide sequence ID" value="NZ_CBCSHZ010000005.1"/>
</dbReference>
<sequence length="212" mass="23689">MKIHYIFFLLVISSSLGFSQEIPVKSTPIERAGTSFPPPNEGSAIPSTKSTNPFFKSKERTSNLPSEKKETFSMKTGNDLLTAGDFIEKKWTEDKRISEEYRKDQYLGDFKTGGSYVEVLCRDYQYVDGDKVRVYVNGKMIESVIELQANYTPILVKLESGLNNIEIEALNQGSSGPNTAAFKIYGDQGELITSNEWNLLTGAKASVIFVKQ</sequence>
<evidence type="ECO:0000313" key="2">
    <source>
        <dbReference type="EMBL" id="TXD94065.1"/>
    </source>
</evidence>
<dbReference type="OrthoDB" id="1148517at2"/>
<feature type="compositionally biased region" description="Polar residues" evidence="1">
    <location>
        <begin position="45"/>
        <end position="54"/>
    </location>
</feature>
<gene>
    <name evidence="2" type="ORF">ES724_07300</name>
</gene>
<reference evidence="2 3" key="1">
    <citation type="submission" date="2019-08" db="EMBL/GenBank/DDBJ databases">
        <title>Genome sequence of Gillisia hiemivivida IC154 (type strain).</title>
        <authorList>
            <person name="Bowman J.P."/>
        </authorList>
    </citation>
    <scope>NUCLEOTIDE SEQUENCE [LARGE SCALE GENOMIC DNA]</scope>
    <source>
        <strain evidence="2 3">IC154</strain>
    </source>
</reference>
<accession>A0A5C6ZTK5</accession>
<dbReference type="AlphaFoldDB" id="A0A5C6ZTK5"/>
<feature type="region of interest" description="Disordered" evidence="1">
    <location>
        <begin position="29"/>
        <end position="69"/>
    </location>
</feature>
<dbReference type="EMBL" id="VORY01000006">
    <property type="protein sequence ID" value="TXD94065.1"/>
    <property type="molecule type" value="Genomic_DNA"/>
</dbReference>
<evidence type="ECO:0000256" key="1">
    <source>
        <dbReference type="SAM" id="MobiDB-lite"/>
    </source>
</evidence>
<evidence type="ECO:0000313" key="3">
    <source>
        <dbReference type="Proteomes" id="UP000321367"/>
    </source>
</evidence>